<dbReference type="Pfam" id="PF00494">
    <property type="entry name" value="SQS_PSY"/>
    <property type="match status" value="1"/>
</dbReference>
<evidence type="ECO:0000256" key="4">
    <source>
        <dbReference type="ARBA" id="ARBA00005172"/>
    </source>
</evidence>
<dbReference type="RefSeq" id="XP_013345213.1">
    <property type="nucleotide sequence ID" value="XM_013489759.1"/>
</dbReference>
<dbReference type="InterPro" id="IPR044843">
    <property type="entry name" value="Trans_IPPS_bact-type"/>
</dbReference>
<dbReference type="EC" id="2.5.1.32" evidence="8"/>
<dbReference type="GeneID" id="25365209"/>
<dbReference type="InterPro" id="IPR008949">
    <property type="entry name" value="Isoprenoid_synthase_dom_sf"/>
</dbReference>
<dbReference type="InterPro" id="IPR002060">
    <property type="entry name" value="Squ/phyt_synthse"/>
</dbReference>
<comment type="catalytic activity">
    <reaction evidence="17">
        <text>gamma-carotene = all-trans-beta-carotene</text>
        <dbReference type="Rhea" id="RHEA:32239"/>
        <dbReference type="ChEBI" id="CHEBI:17579"/>
        <dbReference type="ChEBI" id="CHEBI:27740"/>
        <dbReference type="EC" id="5.5.1.19"/>
    </reaction>
</comment>
<feature type="transmembrane region" description="Helical" evidence="19">
    <location>
        <begin position="224"/>
        <end position="245"/>
    </location>
</feature>
<evidence type="ECO:0000256" key="11">
    <source>
        <dbReference type="ARBA" id="ARBA00022692"/>
    </source>
</evidence>
<feature type="transmembrane region" description="Helical" evidence="19">
    <location>
        <begin position="91"/>
        <end position="110"/>
    </location>
</feature>
<reference evidence="20 21" key="1">
    <citation type="journal article" date="2014" name="BMC Genomics">
        <title>Genome sequencing of four Aureobasidium pullulans varieties: biotechnological potential, stress tolerance, and description of new species.</title>
        <authorList>
            <person name="Gostin Ar C."/>
            <person name="Ohm R.A."/>
            <person name="Kogej T."/>
            <person name="Sonjak S."/>
            <person name="Turk M."/>
            <person name="Zajc J."/>
            <person name="Zalar P."/>
            <person name="Grube M."/>
            <person name="Sun H."/>
            <person name="Han J."/>
            <person name="Sharma A."/>
            <person name="Chiniquy J."/>
            <person name="Ngan C.Y."/>
            <person name="Lipzen A."/>
            <person name="Barry K."/>
            <person name="Grigoriev I.V."/>
            <person name="Gunde-Cimerman N."/>
        </authorList>
    </citation>
    <scope>NUCLEOTIDE SEQUENCE [LARGE SCALE GENOMIC DNA]</scope>
    <source>
        <strain evidence="20 21">EXF-2481</strain>
    </source>
</reference>
<sequence>MPTLPEAGLLLSQVTGRALAGLLLPQLRIPIPTRLSLSLCYGDEIARDLAIVSNTMGYDYALVHVKYTIPPAIALTLLYRPLLTRLDVYKIVFLITIAVVSTTPWDSYLIRTSIWSYPENAVIGPKLFDIPLEEVFFFIVQTYNTSLLYLICSKLTFHPIYLRRQDKNDRWKYMKLAGQLLLGLLLKKAITLIRAEGAGTYMGLILAWAVPFLLLLWSLAYQFILGLPLTNTLLPILLPTFYLWIVDTLALRRGTWVIESGTKLGTHLWPGLEIEEAVFFLLTNTLIVFGLVAFDNAVAILNAFPTHFPSVPALPSPALLVRALLLPAGAYDEDRIEGLAEAVNRLQRKSRSFYLASAAFSSRLRVDLIVLYSFCRVADDLVDNSASPLEARKWIKRLRTFLDLSYKAKDPMAHDQNVGAVVRHVVTEFPRNTHTALLQLPTSRLSSKHFYDLLKGFEMDLGFQTSKGAKPSAFPIKSEYDLDTYSSRVAGTVAAMCIELVFFHYQGEISPGLQEQVLDAGNTMGIALQYTNIARDIGTDALLQRVYLPTSWLKEENLTPEQAIQVFTILEAKATRGSEDQIFVKKLEKLRHRLLDRSFALYEDSRDAIDKLPSEVRGPMRVATESYMEIGRTLRQPGYRVTKGKATVDGWRRLAVAWKALQ</sequence>
<evidence type="ECO:0000256" key="7">
    <source>
        <dbReference type="ARBA" id="ARBA00012242"/>
    </source>
</evidence>
<evidence type="ECO:0000256" key="12">
    <source>
        <dbReference type="ARBA" id="ARBA00022746"/>
    </source>
</evidence>
<feature type="transmembrane region" description="Helical" evidence="19">
    <location>
        <begin position="199"/>
        <end position="217"/>
    </location>
</feature>
<evidence type="ECO:0000256" key="2">
    <source>
        <dbReference type="ARBA" id="ARBA00004141"/>
    </source>
</evidence>
<dbReference type="SFLD" id="SFLDS00005">
    <property type="entry name" value="Isoprenoid_Synthase_Type_I"/>
    <property type="match status" value="1"/>
</dbReference>
<feature type="transmembrane region" description="Helical" evidence="19">
    <location>
        <begin position="60"/>
        <end position="79"/>
    </location>
</feature>
<comment type="catalytic activity">
    <reaction evidence="1">
        <text>2 (2E,6E,10E)-geranylgeranyl diphosphate = 15-cis-phytoene + 2 diphosphate</text>
        <dbReference type="Rhea" id="RHEA:34475"/>
        <dbReference type="ChEBI" id="CHEBI:27787"/>
        <dbReference type="ChEBI" id="CHEBI:33019"/>
        <dbReference type="ChEBI" id="CHEBI:58756"/>
        <dbReference type="EC" id="2.5.1.32"/>
    </reaction>
</comment>
<dbReference type="GO" id="GO:0016872">
    <property type="term" value="F:intramolecular lyase activity"/>
    <property type="evidence" value="ECO:0007669"/>
    <property type="project" value="InterPro"/>
</dbReference>
<evidence type="ECO:0000313" key="20">
    <source>
        <dbReference type="EMBL" id="KEQ96809.1"/>
    </source>
</evidence>
<dbReference type="SUPFAM" id="SSF48576">
    <property type="entry name" value="Terpenoid synthases"/>
    <property type="match status" value="1"/>
</dbReference>
<comment type="pathway">
    <text evidence="3">Carotenoid biosynthesis; beta-carotene biosynthesis.</text>
</comment>
<dbReference type="AlphaFoldDB" id="A0A074YL77"/>
<dbReference type="HOGENOM" id="CLU_012965_0_0_1"/>
<comment type="pathway">
    <text evidence="4">Carotenoid biosynthesis; phytoene biosynthesis; all-trans-phytoene from geranylgeranyl diphosphate: step 1/1.</text>
</comment>
<evidence type="ECO:0000256" key="15">
    <source>
        <dbReference type="ARBA" id="ARBA00023235"/>
    </source>
</evidence>
<keyword evidence="10" id="KW-0808">Transferase</keyword>
<evidence type="ECO:0000256" key="17">
    <source>
        <dbReference type="ARBA" id="ARBA00029313"/>
    </source>
</evidence>
<evidence type="ECO:0000256" key="14">
    <source>
        <dbReference type="ARBA" id="ARBA00023136"/>
    </source>
</evidence>
<comment type="catalytic activity">
    <reaction evidence="18">
        <text>all-trans-lycopene = gamma-carotene</text>
        <dbReference type="Rhea" id="RHEA:32219"/>
        <dbReference type="ChEBI" id="CHEBI:15948"/>
        <dbReference type="ChEBI" id="CHEBI:27740"/>
        <dbReference type="EC" id="5.5.1.19"/>
    </reaction>
</comment>
<dbReference type="InterPro" id="IPR019845">
    <property type="entry name" value="Squalene/phytoene_synthase_CS"/>
</dbReference>
<comment type="subcellular location">
    <subcellularLocation>
        <location evidence="2">Membrane</location>
        <topology evidence="2">Multi-pass membrane protein</topology>
    </subcellularLocation>
</comment>
<evidence type="ECO:0000256" key="16">
    <source>
        <dbReference type="ARBA" id="ARBA00023268"/>
    </source>
</evidence>
<keyword evidence="16" id="KW-0511">Multifunctional enzyme</keyword>
<dbReference type="Proteomes" id="UP000030641">
    <property type="component" value="Unassembled WGS sequence"/>
</dbReference>
<keyword evidence="11 19" id="KW-0812">Transmembrane</keyword>
<dbReference type="CDD" id="cd00683">
    <property type="entry name" value="Trans_IPPS_HH"/>
    <property type="match status" value="1"/>
</dbReference>
<evidence type="ECO:0000256" key="19">
    <source>
        <dbReference type="SAM" id="Phobius"/>
    </source>
</evidence>
<dbReference type="SFLD" id="SFLDG01018">
    <property type="entry name" value="Squalene/Phytoene_Synthase_Lik"/>
    <property type="match status" value="1"/>
</dbReference>
<keyword evidence="14 19" id="KW-0472">Membrane</keyword>
<evidence type="ECO:0000256" key="13">
    <source>
        <dbReference type="ARBA" id="ARBA00022989"/>
    </source>
</evidence>
<dbReference type="GO" id="GO:0016117">
    <property type="term" value="P:carotenoid biosynthetic process"/>
    <property type="evidence" value="ECO:0007669"/>
    <property type="project" value="UniProtKB-KW"/>
</dbReference>
<comment type="similarity">
    <text evidence="6">In the C-terminal section; belongs to the phytoene/squalene synthase family.</text>
</comment>
<dbReference type="SFLD" id="SFLDG01212">
    <property type="entry name" value="Phytoene_synthase_like"/>
    <property type="match status" value="1"/>
</dbReference>
<dbReference type="InterPro" id="IPR033904">
    <property type="entry name" value="Trans_IPPS_HH"/>
</dbReference>
<keyword evidence="21" id="KW-1185">Reference proteome</keyword>
<evidence type="ECO:0000256" key="9">
    <source>
        <dbReference type="ARBA" id="ARBA00018909"/>
    </source>
</evidence>
<dbReference type="GO" id="GO:0016020">
    <property type="term" value="C:membrane"/>
    <property type="evidence" value="ECO:0007669"/>
    <property type="project" value="UniProtKB-SubCell"/>
</dbReference>
<evidence type="ECO:0000256" key="5">
    <source>
        <dbReference type="ARBA" id="ARBA00008247"/>
    </source>
</evidence>
<keyword evidence="12" id="KW-0125">Carotenoid biosynthesis</keyword>
<dbReference type="OMA" id="WACPFLL"/>
<dbReference type="InterPro" id="IPR017825">
    <property type="entry name" value="Lycopene_cyclase_dom"/>
</dbReference>
<evidence type="ECO:0000256" key="1">
    <source>
        <dbReference type="ARBA" id="ARBA00001805"/>
    </source>
</evidence>
<evidence type="ECO:0000313" key="21">
    <source>
        <dbReference type="Proteomes" id="UP000030641"/>
    </source>
</evidence>
<protein>
    <recommendedName>
        <fullName evidence="9">Bifunctional lycopene cyclase/phytoene synthase</fullName>
        <ecNumber evidence="8">2.5.1.32</ecNumber>
        <ecNumber evidence="7">5.5.1.19</ecNumber>
    </recommendedName>
</protein>
<feature type="transmembrane region" description="Helical" evidence="19">
    <location>
        <begin position="277"/>
        <end position="294"/>
    </location>
</feature>
<comment type="similarity">
    <text evidence="5">In the N-terminal section; belongs to the lycopene beta-cyclase family.</text>
</comment>
<dbReference type="PANTHER" id="PTHR31480">
    <property type="entry name" value="BIFUNCTIONAL LYCOPENE CYCLASE/PHYTOENE SYNTHASE"/>
    <property type="match status" value="1"/>
</dbReference>
<evidence type="ECO:0000256" key="18">
    <source>
        <dbReference type="ARBA" id="ARBA00029335"/>
    </source>
</evidence>
<evidence type="ECO:0000256" key="6">
    <source>
        <dbReference type="ARBA" id="ARBA00008406"/>
    </source>
</evidence>
<dbReference type="GO" id="GO:0051996">
    <property type="term" value="F:squalene synthase [NAD(P)H] activity"/>
    <property type="evidence" value="ECO:0007669"/>
    <property type="project" value="InterPro"/>
</dbReference>
<dbReference type="UniPathway" id="UPA00799">
    <property type="reaction ID" value="UER00773"/>
</dbReference>
<evidence type="ECO:0000256" key="3">
    <source>
        <dbReference type="ARBA" id="ARBA00005089"/>
    </source>
</evidence>
<gene>
    <name evidence="20" type="ORF">AUEXF2481DRAFT_3500</name>
</gene>
<dbReference type="GO" id="GO:0004311">
    <property type="term" value="F:geranylgeranyl diphosphate synthase activity"/>
    <property type="evidence" value="ECO:0007669"/>
    <property type="project" value="InterPro"/>
</dbReference>
<dbReference type="OrthoDB" id="6600518at2759"/>
<keyword evidence="13 19" id="KW-1133">Transmembrane helix</keyword>
<dbReference type="NCBIfam" id="TIGR03462">
    <property type="entry name" value="CarR_dom_SF"/>
    <property type="match status" value="2"/>
</dbReference>
<dbReference type="PROSITE" id="PS01045">
    <property type="entry name" value="SQUALEN_PHYTOEN_SYN_2"/>
    <property type="match status" value="1"/>
</dbReference>
<evidence type="ECO:0000256" key="8">
    <source>
        <dbReference type="ARBA" id="ARBA00012396"/>
    </source>
</evidence>
<dbReference type="EC" id="5.5.1.19" evidence="7"/>
<dbReference type="InParanoid" id="A0A074YL77"/>
<dbReference type="Gene3D" id="1.10.600.10">
    <property type="entry name" value="Farnesyl Diphosphate Synthase"/>
    <property type="match status" value="1"/>
</dbReference>
<dbReference type="EMBL" id="KL584755">
    <property type="protein sequence ID" value="KEQ96809.1"/>
    <property type="molecule type" value="Genomic_DNA"/>
</dbReference>
<evidence type="ECO:0000256" key="10">
    <source>
        <dbReference type="ARBA" id="ARBA00022679"/>
    </source>
</evidence>
<keyword evidence="15" id="KW-0413">Isomerase</keyword>
<dbReference type="GO" id="GO:0045436">
    <property type="term" value="F:lycopene beta cyclase activity"/>
    <property type="evidence" value="ECO:0007669"/>
    <property type="project" value="UniProtKB-ARBA"/>
</dbReference>
<dbReference type="UniPathway" id="UPA00802"/>
<dbReference type="STRING" id="1043005.A0A074YL77"/>
<feature type="transmembrane region" description="Helical" evidence="19">
    <location>
        <begin position="135"/>
        <end position="152"/>
    </location>
</feature>
<accession>A0A074YL77</accession>
<proteinExistence type="inferred from homology"/>
<organism evidence="20 21">
    <name type="scientific">Aureobasidium subglaciale (strain EXF-2481)</name>
    <name type="common">Aureobasidium pullulans var. subglaciale</name>
    <dbReference type="NCBI Taxonomy" id="1043005"/>
    <lineage>
        <taxon>Eukaryota</taxon>
        <taxon>Fungi</taxon>
        <taxon>Dikarya</taxon>
        <taxon>Ascomycota</taxon>
        <taxon>Pezizomycotina</taxon>
        <taxon>Dothideomycetes</taxon>
        <taxon>Dothideomycetidae</taxon>
        <taxon>Dothideales</taxon>
        <taxon>Saccotheciaceae</taxon>
        <taxon>Aureobasidium</taxon>
    </lineage>
</organism>
<name>A0A074YL77_AURSE</name>